<feature type="domain" description="Vps72/YL1 C-terminal" evidence="4">
    <location>
        <begin position="597"/>
        <end position="626"/>
    </location>
</feature>
<dbReference type="Pfam" id="PF05764">
    <property type="entry name" value="YL1"/>
    <property type="match status" value="1"/>
</dbReference>
<dbReference type="PANTHER" id="PTHR13275">
    <property type="entry name" value="YL-1 PROTEIN TRANSCRIPTION FACTOR-LIKE 1"/>
    <property type="match status" value="1"/>
</dbReference>
<evidence type="ECO:0000313" key="6">
    <source>
        <dbReference type="Proteomes" id="UP000663846"/>
    </source>
</evidence>
<feature type="compositionally biased region" description="Low complexity" evidence="3">
    <location>
        <begin position="323"/>
        <end position="337"/>
    </location>
</feature>
<name>A0A8H2XYE2_9AGAM</name>
<feature type="compositionally biased region" description="Polar residues" evidence="3">
    <location>
        <begin position="507"/>
        <end position="521"/>
    </location>
</feature>
<dbReference type="InterPro" id="IPR013272">
    <property type="entry name" value="Vps72/YL1_C"/>
</dbReference>
<evidence type="ECO:0000256" key="3">
    <source>
        <dbReference type="SAM" id="MobiDB-lite"/>
    </source>
</evidence>
<dbReference type="PANTHER" id="PTHR13275:SF4">
    <property type="entry name" value="VACUOLAR PROTEIN SORTING-ASSOCIATED PROTEIN 72 HOMOLOG"/>
    <property type="match status" value="1"/>
</dbReference>
<dbReference type="EMBL" id="CAJMWS010000366">
    <property type="protein sequence ID" value="CAE6438117.1"/>
    <property type="molecule type" value="Genomic_DNA"/>
</dbReference>
<keyword evidence="2" id="KW-0175">Coiled coil</keyword>
<feature type="compositionally biased region" description="Polar residues" evidence="3">
    <location>
        <begin position="410"/>
        <end position="424"/>
    </location>
</feature>
<dbReference type="SMART" id="SM00993">
    <property type="entry name" value="YL1_C"/>
    <property type="match status" value="1"/>
</dbReference>
<feature type="compositionally biased region" description="Polar residues" evidence="3">
    <location>
        <begin position="362"/>
        <end position="374"/>
    </location>
</feature>
<dbReference type="InterPro" id="IPR046757">
    <property type="entry name" value="YL1_N"/>
</dbReference>
<feature type="region of interest" description="Disordered" evidence="3">
    <location>
        <begin position="386"/>
        <end position="425"/>
    </location>
</feature>
<feature type="region of interest" description="Disordered" evidence="3">
    <location>
        <begin position="26"/>
        <end position="117"/>
    </location>
</feature>
<gene>
    <name evidence="5" type="ORF">RDB_LOCUS124120</name>
</gene>
<feature type="compositionally biased region" description="Low complexity" evidence="3">
    <location>
        <begin position="445"/>
        <end position="456"/>
    </location>
</feature>
<reference evidence="5" key="1">
    <citation type="submission" date="2021-01" db="EMBL/GenBank/DDBJ databases">
        <authorList>
            <person name="Kaushik A."/>
        </authorList>
    </citation>
    <scope>NUCLEOTIDE SEQUENCE</scope>
    <source>
        <strain evidence="5">AG1-1C</strain>
    </source>
</reference>
<organism evidence="5 6">
    <name type="scientific">Rhizoctonia solani</name>
    <dbReference type="NCBI Taxonomy" id="456999"/>
    <lineage>
        <taxon>Eukaryota</taxon>
        <taxon>Fungi</taxon>
        <taxon>Dikarya</taxon>
        <taxon>Basidiomycota</taxon>
        <taxon>Agaricomycotina</taxon>
        <taxon>Agaricomycetes</taxon>
        <taxon>Cantharellales</taxon>
        <taxon>Ceratobasidiaceae</taxon>
        <taxon>Rhizoctonia</taxon>
    </lineage>
</organism>
<feature type="compositionally biased region" description="Low complexity" evidence="3">
    <location>
        <begin position="495"/>
        <end position="506"/>
    </location>
</feature>
<evidence type="ECO:0000313" key="5">
    <source>
        <dbReference type="EMBL" id="CAE6438117.1"/>
    </source>
</evidence>
<comment type="caution">
    <text evidence="5">The sequence shown here is derived from an EMBL/GenBank/DDBJ whole genome shotgun (WGS) entry which is preliminary data.</text>
</comment>
<dbReference type="Proteomes" id="UP000663846">
    <property type="component" value="Unassembled WGS sequence"/>
</dbReference>
<evidence type="ECO:0000256" key="1">
    <source>
        <dbReference type="ARBA" id="ARBA00006832"/>
    </source>
</evidence>
<feature type="coiled-coil region" evidence="2">
    <location>
        <begin position="172"/>
        <end position="200"/>
    </location>
</feature>
<comment type="similarity">
    <text evidence="1">Belongs to the VPS72/YL1 family.</text>
</comment>
<proteinExistence type="inferred from homology"/>
<feature type="compositionally biased region" description="Low complexity" evidence="3">
    <location>
        <begin position="388"/>
        <end position="405"/>
    </location>
</feature>
<feature type="compositionally biased region" description="Acidic residues" evidence="3">
    <location>
        <begin position="30"/>
        <end position="40"/>
    </location>
</feature>
<dbReference type="AlphaFoldDB" id="A0A8H2XYE2"/>
<evidence type="ECO:0000256" key="2">
    <source>
        <dbReference type="SAM" id="Coils"/>
    </source>
</evidence>
<feature type="compositionally biased region" description="Polar residues" evidence="3">
    <location>
        <begin position="285"/>
        <end position="316"/>
    </location>
</feature>
<feature type="region of interest" description="Disordered" evidence="3">
    <location>
        <begin position="438"/>
        <end position="521"/>
    </location>
</feature>
<evidence type="ECO:0000259" key="4">
    <source>
        <dbReference type="SMART" id="SM00993"/>
    </source>
</evidence>
<dbReference type="GO" id="GO:0005634">
    <property type="term" value="C:nucleus"/>
    <property type="evidence" value="ECO:0007669"/>
    <property type="project" value="TreeGrafter"/>
</dbReference>
<feature type="region of interest" description="Disordered" evidence="3">
    <location>
        <begin position="267"/>
        <end position="374"/>
    </location>
</feature>
<feature type="compositionally biased region" description="Basic and acidic residues" evidence="3">
    <location>
        <begin position="59"/>
        <end position="81"/>
    </location>
</feature>
<protein>
    <recommendedName>
        <fullName evidence="4">Vps72/YL1 C-terminal domain-containing protein</fullName>
    </recommendedName>
</protein>
<accession>A0A8H2XYE2</accession>
<sequence length="667" mass="72120">MSLSVTRSRRSNAGNRWAEALAAVQLESGDAPDPDAEASGEEFIGKEGSDFESTDEEEYAKQGVEDGEKQVQMEEKAERRAARAKASKVGAAPTQKILERAMRQPAPKKKRTLTKNSVEKKASILWDTTRQSERSSTVKHNHRPFFSTGNLIDFYQAHAPRRPRPIAAPKTQDELIAAALELEEKNTKALNEFLQKEEEKRAAARKVVRLKIEGPVIRWISRGEAPIVEEVKPERRASETPVALSKSTVQSSVAQVPITQAAVAHSTPIPMEVDPAPIPLERSNPLGSTPVSIPTPTHAQNLVPTRASTPLQTQRMQVYVEIPSPSKSMRRPLSSSSAQGTSLAPRGREVSPSPVISRGLSIPSSQPLARPPLSSTVFLPKSPLSTCEPLVPESSSSQLPELVSSRPPGLTSSHSSEPVSSQLPESIPQIDSLRTFHRPAAVRQSSVSSSSSSKSKGNMVMYVEIPVRKKERGGTPAPGSSGRTKPSLGGMVQEPSSASAPSTSSTHILPTSFLSDHPNSSAPTLPLPTHIIPSVLLASSKSIISPSQKQTRNYVVVEYGGAARASFGWNMQAVFGDHADWEDVLIHGIKAPHPVKPTCAITGLPAPYRDSRTGIPYANAYAYKTLTRLLAHEFIWSKERGCYIGDEGKDPARGVPTNWRSAATGRF</sequence>
<dbReference type="Pfam" id="PF08265">
    <property type="entry name" value="YL1_C"/>
    <property type="match status" value="1"/>
</dbReference>